<sequence length="152" mass="16631">MGNVAIGAVTFRTTLMRHDRTVVVEDSQSDPVLARGGMELGQYLAQQERNPAMAAAMAAMRQRMAAGRTACGLATLRQRKGLSQAQLAASLETSQPNIARWEKDPEQMTARSIQRLAVALQVSEQDIHNAMKSTDSARAQVRPHTQVEHADH</sequence>
<dbReference type="GO" id="GO:0003677">
    <property type="term" value="F:DNA binding"/>
    <property type="evidence" value="ECO:0007669"/>
    <property type="project" value="InterPro"/>
</dbReference>
<dbReference type="AlphaFoldDB" id="A0A1I7J9Y4"/>
<dbReference type="RefSeq" id="WP_054256458.1">
    <property type="nucleotide sequence ID" value="NZ_CYIG01000018.1"/>
</dbReference>
<dbReference type="Pfam" id="PF01381">
    <property type="entry name" value="HTH_3"/>
    <property type="match status" value="1"/>
</dbReference>
<proteinExistence type="predicted"/>
<dbReference type="SUPFAM" id="SSF47413">
    <property type="entry name" value="lambda repressor-like DNA-binding domains"/>
    <property type="match status" value="1"/>
</dbReference>
<dbReference type="STRING" id="343013.SAMN04489707_102376"/>
<dbReference type="CDD" id="cd00093">
    <property type="entry name" value="HTH_XRE"/>
    <property type="match status" value="1"/>
</dbReference>
<protein>
    <submittedName>
        <fullName evidence="3">Helix-turn-helix domain-containing protein</fullName>
    </submittedName>
</protein>
<organism evidence="3 4">
    <name type="scientific">Paenacidovorax caeni</name>
    <dbReference type="NCBI Taxonomy" id="343013"/>
    <lineage>
        <taxon>Bacteria</taxon>
        <taxon>Pseudomonadati</taxon>
        <taxon>Pseudomonadota</taxon>
        <taxon>Betaproteobacteria</taxon>
        <taxon>Burkholderiales</taxon>
        <taxon>Comamonadaceae</taxon>
        <taxon>Paenacidovorax</taxon>
    </lineage>
</organism>
<reference evidence="3 4" key="1">
    <citation type="submission" date="2016-10" db="EMBL/GenBank/DDBJ databases">
        <authorList>
            <person name="de Groot N.N."/>
        </authorList>
    </citation>
    <scope>NUCLEOTIDE SEQUENCE [LARGE SCALE GENOMIC DNA]</scope>
    <source>
        <strain evidence="3 4">R-24608</strain>
    </source>
</reference>
<feature type="region of interest" description="Disordered" evidence="1">
    <location>
        <begin position="133"/>
        <end position="152"/>
    </location>
</feature>
<keyword evidence="4" id="KW-1185">Reference proteome</keyword>
<dbReference type="SMART" id="SM00530">
    <property type="entry name" value="HTH_XRE"/>
    <property type="match status" value="1"/>
</dbReference>
<dbReference type="EMBL" id="FPBX01000023">
    <property type="protein sequence ID" value="SFU81942.1"/>
    <property type="molecule type" value="Genomic_DNA"/>
</dbReference>
<evidence type="ECO:0000313" key="3">
    <source>
        <dbReference type="EMBL" id="SFU81942.1"/>
    </source>
</evidence>
<accession>A0A1I7J9Y4</accession>
<dbReference type="PROSITE" id="PS50943">
    <property type="entry name" value="HTH_CROC1"/>
    <property type="match status" value="1"/>
</dbReference>
<feature type="domain" description="HTH cro/C1-type" evidence="2">
    <location>
        <begin position="73"/>
        <end position="127"/>
    </location>
</feature>
<evidence type="ECO:0000313" key="4">
    <source>
        <dbReference type="Proteomes" id="UP000183656"/>
    </source>
</evidence>
<evidence type="ECO:0000259" key="2">
    <source>
        <dbReference type="PROSITE" id="PS50943"/>
    </source>
</evidence>
<name>A0A1I7J9Y4_9BURK</name>
<dbReference type="Proteomes" id="UP000183656">
    <property type="component" value="Unassembled WGS sequence"/>
</dbReference>
<dbReference type="Gene3D" id="1.10.260.40">
    <property type="entry name" value="lambda repressor-like DNA-binding domains"/>
    <property type="match status" value="1"/>
</dbReference>
<dbReference type="InterPro" id="IPR001387">
    <property type="entry name" value="Cro/C1-type_HTH"/>
</dbReference>
<dbReference type="InterPro" id="IPR010982">
    <property type="entry name" value="Lambda_DNA-bd_dom_sf"/>
</dbReference>
<evidence type="ECO:0000256" key="1">
    <source>
        <dbReference type="SAM" id="MobiDB-lite"/>
    </source>
</evidence>
<gene>
    <name evidence="3" type="ORF">SAMN04489707_102376</name>
</gene>